<feature type="active site" description="Nucleophile" evidence="2">
    <location>
        <position position="26"/>
    </location>
</feature>
<evidence type="ECO:0000313" key="4">
    <source>
        <dbReference type="EMBL" id="SQH75776.1"/>
    </source>
</evidence>
<dbReference type="GO" id="GO:0005829">
    <property type="term" value="C:cytosol"/>
    <property type="evidence" value="ECO:0007669"/>
    <property type="project" value="TreeGrafter"/>
</dbReference>
<organism evidence="4 5">
    <name type="scientific">Shewanella benthica</name>
    <dbReference type="NCBI Taxonomy" id="43661"/>
    <lineage>
        <taxon>Bacteria</taxon>
        <taxon>Pseudomonadati</taxon>
        <taxon>Pseudomonadota</taxon>
        <taxon>Gammaproteobacteria</taxon>
        <taxon>Alteromonadales</taxon>
        <taxon>Shewanellaceae</taxon>
        <taxon>Shewanella</taxon>
    </lineage>
</organism>
<dbReference type="CDD" id="cd06552">
    <property type="entry name" value="ASCH_yqfb_like"/>
    <property type="match status" value="1"/>
</dbReference>
<dbReference type="EC" id="3.5.1.135" evidence="2"/>
<protein>
    <recommendedName>
        <fullName evidence="2">N(4)-acetylcytidine amidohydrolase</fullName>
        <shortName evidence="2">ac4C amidohydrolase</shortName>
        <ecNumber evidence="2">3.5.1.135</ecNumber>
    </recommendedName>
</protein>
<gene>
    <name evidence="4" type="ORF">SHEWBE_1810</name>
</gene>
<dbReference type="KEGG" id="sbk:SHEWBE_1810"/>
<dbReference type="PIRSF" id="PIRSF029143">
    <property type="entry name" value="UCP029143"/>
    <property type="match status" value="1"/>
</dbReference>
<dbReference type="OrthoDB" id="8590202at2"/>
<proteinExistence type="inferred from homology"/>
<comment type="function">
    <text evidence="2">Catalyzes the hydrolysis of N(4)-acetylcytidine (ac4C).</text>
</comment>
<dbReference type="SUPFAM" id="SSF88697">
    <property type="entry name" value="PUA domain-like"/>
    <property type="match status" value="1"/>
</dbReference>
<feature type="domain" description="ASCH" evidence="3">
    <location>
        <begin position="8"/>
        <end position="106"/>
    </location>
</feature>
<comment type="catalytic activity">
    <reaction evidence="2">
        <text>N(4)-acetyl-2'-deoxycytidine + H2O = 2'-deoxycytidine + acetate + H(+)</text>
        <dbReference type="Rhea" id="RHEA:62936"/>
        <dbReference type="ChEBI" id="CHEBI:15377"/>
        <dbReference type="ChEBI" id="CHEBI:15378"/>
        <dbReference type="ChEBI" id="CHEBI:15698"/>
        <dbReference type="ChEBI" id="CHEBI:30089"/>
        <dbReference type="ChEBI" id="CHEBI:146133"/>
        <dbReference type="EC" id="3.5.1.135"/>
    </reaction>
</comment>
<dbReference type="InterPro" id="IPR008314">
    <property type="entry name" value="AC4CH"/>
</dbReference>
<feature type="active site" description="Proton donor" evidence="2">
    <location>
        <position position="76"/>
    </location>
</feature>
<dbReference type="GO" id="GO:0016813">
    <property type="term" value="F:hydrolase activity, acting on carbon-nitrogen (but not peptide) bonds, in linear amidines"/>
    <property type="evidence" value="ECO:0007669"/>
    <property type="project" value="UniProtKB-UniRule"/>
</dbReference>
<sequence>MTDVPTTISFFEMLTPFVASGKKTITIRDESECHYVPGTQAEVYTLETNIKVCDIEIESVEPILFSEINEFHAQQEYLELPKLKEIISQVYPNTEQLYVISYKLIHPEC</sequence>
<feature type="active site" description="Proton acceptor" evidence="2">
    <location>
        <position position="23"/>
    </location>
</feature>
<dbReference type="Gene3D" id="2.30.130.30">
    <property type="entry name" value="Hypothetical protein"/>
    <property type="match status" value="1"/>
</dbReference>
<dbReference type="EMBL" id="LS483452">
    <property type="protein sequence ID" value="SQH75776.1"/>
    <property type="molecule type" value="Genomic_DNA"/>
</dbReference>
<dbReference type="InterPro" id="IPR007374">
    <property type="entry name" value="ASCH_domain"/>
</dbReference>
<dbReference type="PANTHER" id="PTHR38088">
    <property type="entry name" value="UCP029143 FAMILY PROTEIN"/>
    <property type="match status" value="1"/>
</dbReference>
<dbReference type="AlphaFoldDB" id="A0A330LZQ2"/>
<comment type="similarity">
    <text evidence="2">Belongs to the N(4)-acetylcytidine amidohydrolase family.</text>
</comment>
<evidence type="ECO:0000256" key="1">
    <source>
        <dbReference type="ARBA" id="ARBA00022801"/>
    </source>
</evidence>
<reference evidence="5" key="1">
    <citation type="submission" date="2018-06" db="EMBL/GenBank/DDBJ databases">
        <authorList>
            <person name="Cea G.-C."/>
            <person name="William W."/>
        </authorList>
    </citation>
    <scope>NUCLEOTIDE SEQUENCE [LARGE SCALE GENOMIC DNA]</scope>
    <source>
        <strain evidence="5">DB21MT-2</strain>
    </source>
</reference>
<dbReference type="Proteomes" id="UP000250123">
    <property type="component" value="Chromosome SHEWBE"/>
</dbReference>
<name>A0A330LZQ2_9GAMM</name>
<evidence type="ECO:0000259" key="3">
    <source>
        <dbReference type="SMART" id="SM01022"/>
    </source>
</evidence>
<comment type="catalytic activity">
    <reaction evidence="2">
        <text>N(4)-acetylcytidine + H2O = cytidine + acetate + H(+)</text>
        <dbReference type="Rhea" id="RHEA:62932"/>
        <dbReference type="ChEBI" id="CHEBI:15377"/>
        <dbReference type="ChEBI" id="CHEBI:15378"/>
        <dbReference type="ChEBI" id="CHEBI:17562"/>
        <dbReference type="ChEBI" id="CHEBI:30089"/>
        <dbReference type="ChEBI" id="CHEBI:70989"/>
        <dbReference type="EC" id="3.5.1.135"/>
    </reaction>
</comment>
<comment type="catalytic activity">
    <reaction evidence="2">
        <text>N(4)-acetylcytosine + H2O = cytosine + acetate + H(+)</text>
        <dbReference type="Rhea" id="RHEA:62940"/>
        <dbReference type="ChEBI" id="CHEBI:15377"/>
        <dbReference type="ChEBI" id="CHEBI:15378"/>
        <dbReference type="ChEBI" id="CHEBI:16040"/>
        <dbReference type="ChEBI" id="CHEBI:30089"/>
        <dbReference type="ChEBI" id="CHEBI:146134"/>
        <dbReference type="EC" id="3.5.1.135"/>
    </reaction>
</comment>
<dbReference type="NCBIfam" id="NF003443">
    <property type="entry name" value="PRK04980.1"/>
    <property type="match status" value="1"/>
</dbReference>
<dbReference type="PANTHER" id="PTHR38088:SF2">
    <property type="entry name" value="UCP029143 FAMILY PROTEIN"/>
    <property type="match status" value="1"/>
</dbReference>
<dbReference type="RefSeq" id="WP_112352186.1">
    <property type="nucleotide sequence ID" value="NZ_LS483452.1"/>
</dbReference>
<dbReference type="SMART" id="SM01022">
    <property type="entry name" value="ASCH"/>
    <property type="match status" value="1"/>
</dbReference>
<keyword evidence="1 2" id="KW-0378">Hydrolase</keyword>
<evidence type="ECO:0000313" key="5">
    <source>
        <dbReference type="Proteomes" id="UP000250123"/>
    </source>
</evidence>
<accession>A0A330LZQ2</accession>
<dbReference type="InterPro" id="IPR015947">
    <property type="entry name" value="PUA-like_sf"/>
</dbReference>
<dbReference type="HAMAP" id="MF_00684">
    <property type="entry name" value="ac4C_amidohydr"/>
    <property type="match status" value="1"/>
</dbReference>
<evidence type="ECO:0000256" key="2">
    <source>
        <dbReference type="HAMAP-Rule" id="MF_00684"/>
    </source>
</evidence>
<dbReference type="Pfam" id="PF04266">
    <property type="entry name" value="ASCH"/>
    <property type="match status" value="1"/>
</dbReference>